<dbReference type="Pfam" id="PF00240">
    <property type="entry name" value="ubiquitin"/>
    <property type="match status" value="1"/>
</dbReference>
<dbReference type="PROSITE" id="PS50053">
    <property type="entry name" value="UBIQUITIN_2"/>
    <property type="match status" value="1"/>
</dbReference>
<evidence type="ECO:0000259" key="2">
    <source>
        <dbReference type="PROSITE" id="PS50053"/>
    </source>
</evidence>
<dbReference type="Pfam" id="PF23195">
    <property type="entry name" value="UBQLN1"/>
    <property type="match status" value="1"/>
</dbReference>
<dbReference type="SMART" id="SM00213">
    <property type="entry name" value="UBQ"/>
    <property type="match status" value="1"/>
</dbReference>
<name>A0A0N4V8R4_ENTVE</name>
<feature type="region of interest" description="Disordered" evidence="1">
    <location>
        <begin position="89"/>
        <end position="128"/>
    </location>
</feature>
<dbReference type="InterPro" id="IPR000626">
    <property type="entry name" value="Ubiquitin-like_dom"/>
</dbReference>
<feature type="compositionally biased region" description="Polar residues" evidence="1">
    <location>
        <begin position="249"/>
        <end position="260"/>
    </location>
</feature>
<feature type="domain" description="Ubiquitin-like" evidence="2">
    <location>
        <begin position="14"/>
        <end position="85"/>
    </location>
</feature>
<evidence type="ECO:0000313" key="4">
    <source>
        <dbReference type="Proteomes" id="UP000274131"/>
    </source>
</evidence>
<proteinExistence type="predicted"/>
<dbReference type="Proteomes" id="UP000274131">
    <property type="component" value="Unassembled WGS sequence"/>
</dbReference>
<dbReference type="InterPro" id="IPR006636">
    <property type="entry name" value="STI1_HS-bd"/>
</dbReference>
<protein>
    <submittedName>
        <fullName evidence="5">Ubiquitin-like domain-containing protein</fullName>
    </submittedName>
</protein>
<gene>
    <name evidence="3" type="ORF">EVEC_LOCUS6330</name>
</gene>
<dbReference type="OrthoDB" id="9450922at2759"/>
<reference evidence="5" key="1">
    <citation type="submission" date="2017-02" db="UniProtKB">
        <authorList>
            <consortium name="WormBaseParasite"/>
        </authorList>
    </citation>
    <scope>IDENTIFICATION</scope>
</reference>
<feature type="region of interest" description="Disordered" evidence="1">
    <location>
        <begin position="247"/>
        <end position="306"/>
    </location>
</feature>
<dbReference type="FunFam" id="1.10.260.100:FF:000001">
    <property type="entry name" value="Ubiquilin 1"/>
    <property type="match status" value="1"/>
</dbReference>
<feature type="compositionally biased region" description="Low complexity" evidence="1">
    <location>
        <begin position="91"/>
        <end position="128"/>
    </location>
</feature>
<feature type="compositionally biased region" description="Low complexity" evidence="1">
    <location>
        <begin position="278"/>
        <end position="297"/>
    </location>
</feature>
<dbReference type="WBParaSite" id="EVEC_0000677901-mRNA-1">
    <property type="protein sequence ID" value="EVEC_0000677901-mRNA-1"/>
    <property type="gene ID" value="EVEC_0000677901"/>
</dbReference>
<dbReference type="PANTHER" id="PTHR10677">
    <property type="entry name" value="UBIQUILIN"/>
    <property type="match status" value="1"/>
</dbReference>
<dbReference type="InterPro" id="IPR029071">
    <property type="entry name" value="Ubiquitin-like_domsf"/>
</dbReference>
<reference evidence="3 4" key="2">
    <citation type="submission" date="2018-10" db="EMBL/GenBank/DDBJ databases">
        <authorList>
            <consortium name="Pathogen Informatics"/>
        </authorList>
    </citation>
    <scope>NUCLEOTIDE SEQUENCE [LARGE SCALE GENOMIC DNA]</scope>
</reference>
<dbReference type="AlphaFoldDB" id="A0A0N4V8R4"/>
<evidence type="ECO:0000256" key="1">
    <source>
        <dbReference type="SAM" id="MobiDB-lite"/>
    </source>
</evidence>
<dbReference type="Gene3D" id="3.10.20.90">
    <property type="entry name" value="Phosphatidylinositol 3-kinase Catalytic Subunit, Chain A, domain 1"/>
    <property type="match status" value="1"/>
</dbReference>
<dbReference type="STRING" id="51028.A0A0N4V8R4"/>
<dbReference type="SUPFAM" id="SSF54236">
    <property type="entry name" value="Ubiquitin-like"/>
    <property type="match status" value="1"/>
</dbReference>
<dbReference type="GO" id="GO:0006511">
    <property type="term" value="P:ubiquitin-dependent protein catabolic process"/>
    <property type="evidence" value="ECO:0007669"/>
    <property type="project" value="TreeGrafter"/>
</dbReference>
<organism evidence="5">
    <name type="scientific">Enterobius vermicularis</name>
    <name type="common">Human pinworm</name>
    <dbReference type="NCBI Taxonomy" id="51028"/>
    <lineage>
        <taxon>Eukaryota</taxon>
        <taxon>Metazoa</taxon>
        <taxon>Ecdysozoa</taxon>
        <taxon>Nematoda</taxon>
        <taxon>Chromadorea</taxon>
        <taxon>Rhabditida</taxon>
        <taxon>Spirurina</taxon>
        <taxon>Oxyuridomorpha</taxon>
        <taxon>Oxyuroidea</taxon>
        <taxon>Oxyuridae</taxon>
        <taxon>Enterobius</taxon>
    </lineage>
</organism>
<dbReference type="GO" id="GO:0005829">
    <property type="term" value="C:cytosol"/>
    <property type="evidence" value="ECO:0007669"/>
    <property type="project" value="TreeGrafter"/>
</dbReference>
<dbReference type="InterPro" id="IPR015496">
    <property type="entry name" value="Ubiquilin"/>
</dbReference>
<dbReference type="PANTHER" id="PTHR10677:SF3">
    <property type="entry name" value="FI07626P-RELATED"/>
    <property type="match status" value="1"/>
</dbReference>
<dbReference type="Gene3D" id="1.10.260.100">
    <property type="match status" value="1"/>
</dbReference>
<evidence type="ECO:0000313" key="5">
    <source>
        <dbReference type="WBParaSite" id="EVEC_0000677901-mRNA-1"/>
    </source>
</evidence>
<dbReference type="SMART" id="SM00727">
    <property type="entry name" value="STI1"/>
    <property type="match status" value="2"/>
</dbReference>
<sequence>MVDNGSDEETQQEIQIKVKTTTESYEIKVPEKSRIEKVKAILSQKINQPVEKLCLIFSGKILKDHETIEQHSIKDGMAIHLVIRQHQKPATSGFSGSSSSVGSTGTGGNNSTQNPFAPMMGGAGNPMGIAQQMVQNPEMIRQFMNSPIMQSLMSNPEIFRHFVAENPQMQQIIEANPELGHMLNDPDLIRQTLEMVRNPTMFQEMMRNHDRAGIPGGQAALQRLYQDIQEPLLNSATSSLAGNPFASLVDNSGNTTSRSQRAGVENAEALPNPWGPANRNTQTSTNGTSNGTENRTSQGEESELFF</sequence>
<evidence type="ECO:0000313" key="3">
    <source>
        <dbReference type="EMBL" id="VDD91579.1"/>
    </source>
</evidence>
<keyword evidence="4" id="KW-1185">Reference proteome</keyword>
<dbReference type="GO" id="GO:0031593">
    <property type="term" value="F:polyubiquitin modification-dependent protein binding"/>
    <property type="evidence" value="ECO:0007669"/>
    <property type="project" value="TreeGrafter"/>
</dbReference>
<dbReference type="EMBL" id="UXUI01008471">
    <property type="protein sequence ID" value="VDD91579.1"/>
    <property type="molecule type" value="Genomic_DNA"/>
</dbReference>
<accession>A0A0N4V8R4</accession>